<protein>
    <submittedName>
        <fullName evidence="2">General secretion pathway protein G</fullName>
    </submittedName>
</protein>
<accession>A0ABY2CLZ7</accession>
<reference evidence="2 3" key="1">
    <citation type="submission" date="2019-03" db="EMBL/GenBank/DDBJ databases">
        <title>Systems level insights into methane cycling in arid and semi-arid ecosystems.</title>
        <authorList>
            <person name="Kalyuzhnaya M."/>
        </authorList>
    </citation>
    <scope>NUCLEOTIDE SEQUENCE [LARGE SCALE GENOMIC DNA]</scope>
    <source>
        <strain evidence="2 3">S-1</strain>
    </source>
</reference>
<dbReference type="PRINTS" id="PR00813">
    <property type="entry name" value="BCTERIALGSPG"/>
</dbReference>
<dbReference type="PANTHER" id="PTHR30093">
    <property type="entry name" value="GENERAL SECRETION PATHWAY PROTEIN G"/>
    <property type="match status" value="1"/>
</dbReference>
<keyword evidence="3" id="KW-1185">Reference proteome</keyword>
<dbReference type="InterPro" id="IPR012902">
    <property type="entry name" value="N_methyl_site"/>
</dbReference>
<name>A0ABY2CLZ7_METMH</name>
<organism evidence="2 3">
    <name type="scientific">Methylomonas methanica</name>
    <dbReference type="NCBI Taxonomy" id="421"/>
    <lineage>
        <taxon>Bacteria</taxon>
        <taxon>Pseudomonadati</taxon>
        <taxon>Pseudomonadota</taxon>
        <taxon>Gammaproteobacteria</taxon>
        <taxon>Methylococcales</taxon>
        <taxon>Methylococcaceae</taxon>
        <taxon>Methylomonas</taxon>
    </lineage>
</organism>
<dbReference type="Pfam" id="PF07963">
    <property type="entry name" value="N_methyl"/>
    <property type="match status" value="1"/>
</dbReference>
<dbReference type="InterPro" id="IPR000983">
    <property type="entry name" value="Bac_GSPG_pilin"/>
</dbReference>
<comment type="caution">
    <text evidence="2">The sequence shown here is derived from an EMBL/GenBank/DDBJ whole genome shotgun (WGS) entry which is preliminary data.</text>
</comment>
<dbReference type="PANTHER" id="PTHR30093:SF47">
    <property type="entry name" value="TYPE IV PILUS NON-CORE MINOR PILIN PILE"/>
    <property type="match status" value="1"/>
</dbReference>
<proteinExistence type="predicted"/>
<evidence type="ECO:0000313" key="3">
    <source>
        <dbReference type="Proteomes" id="UP000295649"/>
    </source>
</evidence>
<dbReference type="SUPFAM" id="SSF54523">
    <property type="entry name" value="Pili subunits"/>
    <property type="match status" value="1"/>
</dbReference>
<evidence type="ECO:0000256" key="1">
    <source>
        <dbReference type="ARBA" id="ARBA00022481"/>
    </source>
</evidence>
<dbReference type="InterPro" id="IPR045584">
    <property type="entry name" value="Pilin-like"/>
</dbReference>
<dbReference type="EMBL" id="SMCN01000008">
    <property type="protein sequence ID" value="TCV83883.1"/>
    <property type="molecule type" value="Genomic_DNA"/>
</dbReference>
<dbReference type="Proteomes" id="UP000295649">
    <property type="component" value="Unassembled WGS sequence"/>
</dbReference>
<evidence type="ECO:0000313" key="2">
    <source>
        <dbReference type="EMBL" id="TCV83883.1"/>
    </source>
</evidence>
<sequence>MMYRKNMVGHGFTLMEMLLAVAIVGVLTAIAVPAYNGYIDKTKNDLAVSYLLAIQTEIERYYTREFHYPSALSDITSVLPNNGKDPWGRDYAYLNIVEGGPGTHGDVRKDHALNPINTKFDLYSLGKDGVTKKQISQKDSLDDIILARDGGFVGLAADF</sequence>
<dbReference type="Gene3D" id="3.30.700.10">
    <property type="entry name" value="Glycoprotein, Type 4 Pilin"/>
    <property type="match status" value="1"/>
</dbReference>
<dbReference type="NCBIfam" id="TIGR02532">
    <property type="entry name" value="IV_pilin_GFxxxE"/>
    <property type="match status" value="1"/>
</dbReference>
<keyword evidence="1" id="KW-0488">Methylation</keyword>
<gene>
    <name evidence="2" type="ORF">EDE11_10813</name>
</gene>